<dbReference type="EMBL" id="JARGDH010000002">
    <property type="protein sequence ID" value="KAL0275180.1"/>
    <property type="molecule type" value="Genomic_DNA"/>
</dbReference>
<reference evidence="13" key="1">
    <citation type="journal article" date="2024" name="Gigascience">
        <title>Chromosome-level genome of the poultry shaft louse Menopon gallinae provides insight into the host-switching and adaptive evolution of parasitic lice.</title>
        <authorList>
            <person name="Xu Y."/>
            <person name="Ma L."/>
            <person name="Liu S."/>
            <person name="Liang Y."/>
            <person name="Liu Q."/>
            <person name="He Z."/>
            <person name="Tian L."/>
            <person name="Duan Y."/>
            <person name="Cai W."/>
            <person name="Li H."/>
            <person name="Song F."/>
        </authorList>
    </citation>
    <scope>NUCLEOTIDE SEQUENCE</scope>
    <source>
        <strain evidence="13">Cailab_2023a</strain>
    </source>
</reference>
<comment type="subcellular location">
    <subcellularLocation>
        <location evidence="1">Endoplasmic reticulum</location>
    </subcellularLocation>
</comment>
<keyword evidence="6" id="KW-0294">Fucose metabolism</keyword>
<evidence type="ECO:0000256" key="4">
    <source>
        <dbReference type="ARBA" id="ARBA00022679"/>
    </source>
</evidence>
<dbReference type="InterPro" id="IPR019378">
    <property type="entry name" value="GDP-Fuc_O-FucTrfase"/>
</dbReference>
<keyword evidence="7" id="KW-0119">Carbohydrate metabolism</keyword>
<evidence type="ECO:0000256" key="10">
    <source>
        <dbReference type="ARBA" id="ARBA00033083"/>
    </source>
</evidence>
<dbReference type="InterPro" id="IPR045130">
    <property type="entry name" value="OFUT2-like"/>
</dbReference>
<keyword evidence="5" id="KW-0256">Endoplasmic reticulum</keyword>
<dbReference type="GO" id="GO:0006004">
    <property type="term" value="P:fucose metabolic process"/>
    <property type="evidence" value="ECO:0007669"/>
    <property type="project" value="UniProtKB-KW"/>
</dbReference>
<evidence type="ECO:0000256" key="8">
    <source>
        <dbReference type="ARBA" id="ARBA00025803"/>
    </source>
</evidence>
<evidence type="ECO:0000313" key="13">
    <source>
        <dbReference type="EMBL" id="KAL0275180.1"/>
    </source>
</evidence>
<proteinExistence type="inferred from homology"/>
<keyword evidence="4" id="KW-0808">Transferase</keyword>
<comment type="similarity">
    <text evidence="8">Belongs to the glycosyltransferase 68 family.</text>
</comment>
<dbReference type="Pfam" id="PF10250">
    <property type="entry name" value="O-FucT"/>
    <property type="match status" value="1"/>
</dbReference>
<evidence type="ECO:0000256" key="3">
    <source>
        <dbReference type="ARBA" id="ARBA00012196"/>
    </source>
</evidence>
<dbReference type="EC" id="2.4.1.221" evidence="3"/>
<evidence type="ECO:0000256" key="1">
    <source>
        <dbReference type="ARBA" id="ARBA00004240"/>
    </source>
</evidence>
<name>A0AAW2HYM6_9NEOP</name>
<gene>
    <name evidence="13" type="ORF">PYX00_003123</name>
</gene>
<organism evidence="13">
    <name type="scientific">Menopon gallinae</name>
    <name type="common">poultry shaft louse</name>
    <dbReference type="NCBI Taxonomy" id="328185"/>
    <lineage>
        <taxon>Eukaryota</taxon>
        <taxon>Metazoa</taxon>
        <taxon>Ecdysozoa</taxon>
        <taxon>Arthropoda</taxon>
        <taxon>Hexapoda</taxon>
        <taxon>Insecta</taxon>
        <taxon>Pterygota</taxon>
        <taxon>Neoptera</taxon>
        <taxon>Paraneoptera</taxon>
        <taxon>Psocodea</taxon>
        <taxon>Troctomorpha</taxon>
        <taxon>Phthiraptera</taxon>
        <taxon>Amblycera</taxon>
        <taxon>Menoponidae</taxon>
        <taxon>Menopon</taxon>
    </lineage>
</organism>
<comment type="caution">
    <text evidence="13">The sequence shown here is derived from an EMBL/GenBank/DDBJ whole genome shotgun (WGS) entry which is preliminary data.</text>
</comment>
<evidence type="ECO:0000256" key="12">
    <source>
        <dbReference type="ARBA" id="ARBA00048647"/>
    </source>
</evidence>
<sequence>MHKPHSPLKISNTAKTVGVKEHLANVDDDFCDVNEKGGECGSKGSSLNLRYIFYDVNPPEGFNLRRDVYMRMAGFIKKLNQDVNSYLVLPPWSHLYHWQSDDIKGQTRLPWSTFFDIETLQSYAPVIEMRDFFETGIKMIDQVYVLQHFEDTFTSGNFEDRMKIEPCLAKIRYRRAGDAYEGYFWDFRNVTSKKVDCLSYHGPAVKLADVLKMSEARTIMFDHAEVALHDRFGDKEYWDARKSMKFAQHLIEEAENYQTKYLNWKRELHANPWPNAVRNATGGPYLAAHVRRKDFLYGHKKTVPSLDGVAKHIDRACERLGLDTVFVATDAPKEEKRELIKKLPKRKVFMYDPSEEVRAKWKDGGIAIIEQIICSNARYFIGTHESTYSFTIREEREIMGFEPKTTFQRFCGDEEKNCEPPTRRLIVH</sequence>
<evidence type="ECO:0000256" key="9">
    <source>
        <dbReference type="ARBA" id="ARBA00026232"/>
    </source>
</evidence>
<evidence type="ECO:0000256" key="7">
    <source>
        <dbReference type="ARBA" id="ARBA00023277"/>
    </source>
</evidence>
<evidence type="ECO:0000256" key="6">
    <source>
        <dbReference type="ARBA" id="ARBA00023253"/>
    </source>
</evidence>
<dbReference type="Gene3D" id="3.40.50.11340">
    <property type="match status" value="1"/>
</dbReference>
<evidence type="ECO:0000256" key="5">
    <source>
        <dbReference type="ARBA" id="ARBA00022824"/>
    </source>
</evidence>
<evidence type="ECO:0000256" key="11">
    <source>
        <dbReference type="ARBA" id="ARBA00047273"/>
    </source>
</evidence>
<dbReference type="PANTHER" id="PTHR13398:SF0">
    <property type="entry name" value="GDP-FUCOSE PROTEIN O-FUCOSYLTRANSFERASE 2"/>
    <property type="match status" value="1"/>
</dbReference>
<comment type="catalytic activity">
    <reaction evidence="11">
        <text>L-threonyl-[protein] + GDP-beta-L-fucose = 3-O-(alpha-L-fucosyl)-L-threonyl-[protein] + GDP + H(+)</text>
        <dbReference type="Rhea" id="RHEA:70491"/>
        <dbReference type="Rhea" id="RHEA-COMP:11060"/>
        <dbReference type="Rhea" id="RHEA-COMP:17915"/>
        <dbReference type="ChEBI" id="CHEBI:15378"/>
        <dbReference type="ChEBI" id="CHEBI:30013"/>
        <dbReference type="ChEBI" id="CHEBI:57273"/>
        <dbReference type="ChEBI" id="CHEBI:58189"/>
        <dbReference type="ChEBI" id="CHEBI:189631"/>
        <dbReference type="EC" id="2.4.1.221"/>
    </reaction>
    <physiologicalReaction direction="left-to-right" evidence="11">
        <dbReference type="Rhea" id="RHEA:70492"/>
    </physiologicalReaction>
</comment>
<dbReference type="GO" id="GO:0046922">
    <property type="term" value="F:peptide-O-fucosyltransferase activity"/>
    <property type="evidence" value="ECO:0007669"/>
    <property type="project" value="UniProtKB-EC"/>
</dbReference>
<dbReference type="Gene3D" id="3.40.50.11350">
    <property type="match status" value="1"/>
</dbReference>
<dbReference type="AlphaFoldDB" id="A0AAW2HYM6"/>
<comment type="pathway">
    <text evidence="2">Protein modification; protein glycosylation.</text>
</comment>
<dbReference type="PANTHER" id="PTHR13398">
    <property type="entry name" value="GDP-FUCOSE PROTEIN O-FUCOSYLTRANSFERASE 2"/>
    <property type="match status" value="1"/>
</dbReference>
<protein>
    <recommendedName>
        <fullName evidence="9">GDP-fucose protein O-fucosyltransferase 2</fullName>
        <ecNumber evidence="3">2.4.1.221</ecNumber>
    </recommendedName>
    <alternativeName>
        <fullName evidence="10">Peptide-O-fucosyltransferase 2</fullName>
    </alternativeName>
</protein>
<comment type="catalytic activity">
    <reaction evidence="12">
        <text>L-seryl-[protein] + GDP-beta-L-fucose = 3-O-(alpha-L-fucosyl)-L-seryl-[protein] + GDP + H(+)</text>
        <dbReference type="Rhea" id="RHEA:63644"/>
        <dbReference type="Rhea" id="RHEA-COMP:9863"/>
        <dbReference type="Rhea" id="RHEA-COMP:17914"/>
        <dbReference type="ChEBI" id="CHEBI:15378"/>
        <dbReference type="ChEBI" id="CHEBI:29999"/>
        <dbReference type="ChEBI" id="CHEBI:57273"/>
        <dbReference type="ChEBI" id="CHEBI:58189"/>
        <dbReference type="ChEBI" id="CHEBI:189632"/>
        <dbReference type="EC" id="2.4.1.221"/>
    </reaction>
    <physiologicalReaction direction="left-to-right" evidence="12">
        <dbReference type="Rhea" id="RHEA:63645"/>
    </physiologicalReaction>
</comment>
<dbReference type="CDD" id="cd11298">
    <property type="entry name" value="O-FucT-2"/>
    <property type="match status" value="1"/>
</dbReference>
<accession>A0AAW2HYM6</accession>
<evidence type="ECO:0000256" key="2">
    <source>
        <dbReference type="ARBA" id="ARBA00004922"/>
    </source>
</evidence>
<dbReference type="GO" id="GO:0005783">
    <property type="term" value="C:endoplasmic reticulum"/>
    <property type="evidence" value="ECO:0007669"/>
    <property type="project" value="UniProtKB-SubCell"/>
</dbReference>